<feature type="transmembrane region" description="Helical" evidence="6">
    <location>
        <begin position="263"/>
        <end position="292"/>
    </location>
</feature>
<dbReference type="Pfam" id="PF03600">
    <property type="entry name" value="CitMHS"/>
    <property type="match status" value="1"/>
</dbReference>
<feature type="transmembrane region" description="Helical" evidence="6">
    <location>
        <begin position="25"/>
        <end position="43"/>
    </location>
</feature>
<keyword evidence="3 6" id="KW-0812">Transmembrane</keyword>
<feature type="domain" description="Citrate transporter-like" evidence="7">
    <location>
        <begin position="17"/>
        <end position="402"/>
    </location>
</feature>
<dbReference type="GO" id="GO:0015137">
    <property type="term" value="F:citrate transmembrane transporter activity"/>
    <property type="evidence" value="ECO:0007669"/>
    <property type="project" value="InterPro"/>
</dbReference>
<dbReference type="PANTHER" id="PTHR30354:SF26">
    <property type="entry name" value="TRANSPORTER, PUTATIVE-RELATED"/>
    <property type="match status" value="1"/>
</dbReference>
<evidence type="ECO:0000256" key="4">
    <source>
        <dbReference type="ARBA" id="ARBA00022989"/>
    </source>
</evidence>
<feature type="transmembrane region" description="Helical" evidence="6">
    <location>
        <begin position="312"/>
        <end position="334"/>
    </location>
</feature>
<reference evidence="8 9" key="1">
    <citation type="submission" date="2019-08" db="EMBL/GenBank/DDBJ databases">
        <authorList>
            <person name="Peeters C."/>
        </authorList>
    </citation>
    <scope>NUCLEOTIDE SEQUENCE [LARGE SCALE GENOMIC DNA]</scope>
    <source>
        <strain evidence="8 9">LMG 31010</strain>
    </source>
</reference>
<evidence type="ECO:0000256" key="2">
    <source>
        <dbReference type="ARBA" id="ARBA00022448"/>
    </source>
</evidence>
<dbReference type="RefSeq" id="WP_150663746.1">
    <property type="nucleotide sequence ID" value="NZ_CABPSA010000002.1"/>
</dbReference>
<feature type="transmembrane region" description="Helical" evidence="6">
    <location>
        <begin position="178"/>
        <end position="198"/>
    </location>
</feature>
<dbReference type="PANTHER" id="PTHR30354">
    <property type="entry name" value="GNT FAMILY GLUCONATE TRANSPORTER"/>
    <property type="match status" value="1"/>
</dbReference>
<dbReference type="GO" id="GO:0005886">
    <property type="term" value="C:plasma membrane"/>
    <property type="evidence" value="ECO:0007669"/>
    <property type="project" value="TreeGrafter"/>
</dbReference>
<evidence type="ECO:0000313" key="8">
    <source>
        <dbReference type="EMBL" id="VVD89741.1"/>
    </source>
</evidence>
<dbReference type="InterPro" id="IPR014738">
    <property type="entry name" value="Citrate_transporter"/>
</dbReference>
<gene>
    <name evidence="8" type="ORF">PCO31010_01579</name>
</gene>
<feature type="transmembrane region" description="Helical" evidence="6">
    <location>
        <begin position="55"/>
        <end position="74"/>
    </location>
</feature>
<accession>A0A5E4TQ71</accession>
<keyword evidence="2" id="KW-0813">Transport</keyword>
<feature type="transmembrane region" description="Helical" evidence="6">
    <location>
        <begin position="94"/>
        <end position="127"/>
    </location>
</feature>
<evidence type="ECO:0000313" key="9">
    <source>
        <dbReference type="Proteomes" id="UP000343335"/>
    </source>
</evidence>
<sequence length="459" mass="48252">MLTAVGVAIIVVVVGLLLTRRSNPIVGLTLVPLIGAVLAGFGVDQIGAFFSSGLLKVMPVAAMFMFAIVFFGVMQDAGLFRPLLRAMLVATRGNVIAVTVGTALLGMVAHLDGAGATTFLLTIPALLPLYRRLNMSPYLMLMLLTLGAGIFNMTPWAGPLGRAAVVSGIEATELWRPLIAIQAIGAVLLVMLAVLLGVREAKRARALNALGVSLSGGDDERFDDWRSADAGAGESSGEPCSVDDVVVCKGLGHRRLMWLNGAIFVMVLAGLVTGALPSTYVFMIGLAVALSINFPNARDQIERIKMHAPNALVMSSIIMAAGAFLGIMDGSGMLKSMAGDLTRVLPTALTPHLHLVLGFFGAPMELVLSTDAYYFGLLPIVQEVVSSFGVSPSATLYAMTIGNIVGTFISPFSPALWLALGLANLEMGRHIRYSLLTVWGFSVVLLACAVALGRIPISM</sequence>
<dbReference type="InterPro" id="IPR004680">
    <property type="entry name" value="Cit_transptr-like_dom"/>
</dbReference>
<evidence type="ECO:0000256" key="5">
    <source>
        <dbReference type="ARBA" id="ARBA00023136"/>
    </source>
</evidence>
<name>A0A5E4TQ71_9BURK</name>
<feature type="transmembrane region" description="Helical" evidence="6">
    <location>
        <begin position="435"/>
        <end position="457"/>
    </location>
</feature>
<comment type="subcellular location">
    <subcellularLocation>
        <location evidence="1">Membrane</location>
        <topology evidence="1">Multi-pass membrane protein</topology>
    </subcellularLocation>
</comment>
<evidence type="ECO:0000259" key="7">
    <source>
        <dbReference type="Pfam" id="PF03600"/>
    </source>
</evidence>
<proteinExistence type="predicted"/>
<dbReference type="NCBIfam" id="TIGR00784">
    <property type="entry name" value="citMHS"/>
    <property type="match status" value="1"/>
</dbReference>
<organism evidence="8 9">
    <name type="scientific">Pandoraea commovens</name>
    <dbReference type="NCBI Taxonomy" id="2508289"/>
    <lineage>
        <taxon>Bacteria</taxon>
        <taxon>Pseudomonadati</taxon>
        <taxon>Pseudomonadota</taxon>
        <taxon>Betaproteobacteria</taxon>
        <taxon>Burkholderiales</taxon>
        <taxon>Burkholderiaceae</taxon>
        <taxon>Pandoraea</taxon>
    </lineage>
</organism>
<evidence type="ECO:0000256" key="6">
    <source>
        <dbReference type="SAM" id="Phobius"/>
    </source>
</evidence>
<evidence type="ECO:0000256" key="3">
    <source>
        <dbReference type="ARBA" id="ARBA00022692"/>
    </source>
</evidence>
<dbReference type="AlphaFoldDB" id="A0A5E4TQ71"/>
<keyword evidence="4 6" id="KW-1133">Transmembrane helix</keyword>
<dbReference type="EMBL" id="CABPSA010000002">
    <property type="protein sequence ID" value="VVD89741.1"/>
    <property type="molecule type" value="Genomic_DNA"/>
</dbReference>
<feature type="transmembrane region" description="Helical" evidence="6">
    <location>
        <begin position="396"/>
        <end position="423"/>
    </location>
</feature>
<dbReference type="OrthoDB" id="5329450at2"/>
<protein>
    <submittedName>
        <fullName evidence="8">Citrate transporter</fullName>
    </submittedName>
</protein>
<dbReference type="InterPro" id="IPR003474">
    <property type="entry name" value="Glcn_transporter"/>
</dbReference>
<dbReference type="GO" id="GO:0015128">
    <property type="term" value="F:gluconate transmembrane transporter activity"/>
    <property type="evidence" value="ECO:0007669"/>
    <property type="project" value="InterPro"/>
</dbReference>
<evidence type="ECO:0000256" key="1">
    <source>
        <dbReference type="ARBA" id="ARBA00004141"/>
    </source>
</evidence>
<dbReference type="Proteomes" id="UP000343335">
    <property type="component" value="Unassembled WGS sequence"/>
</dbReference>
<feature type="transmembrane region" description="Helical" evidence="6">
    <location>
        <begin position="139"/>
        <end position="158"/>
    </location>
</feature>
<keyword evidence="5 6" id="KW-0472">Membrane</keyword>